<name>A0A9D2AG31_9FIRM</name>
<feature type="domain" description="Tetrapyrrole methylase" evidence="7">
    <location>
        <begin position="1"/>
        <end position="194"/>
    </location>
</feature>
<keyword evidence="2 6" id="KW-0698">rRNA processing</keyword>
<comment type="similarity">
    <text evidence="6">Belongs to the methyltransferase superfamily. RsmI family.</text>
</comment>
<keyword evidence="4 6" id="KW-0808">Transferase</keyword>
<comment type="catalytic activity">
    <reaction evidence="6">
        <text>cytidine(1402) in 16S rRNA + S-adenosyl-L-methionine = 2'-O-methylcytidine(1402) in 16S rRNA + S-adenosyl-L-homocysteine + H(+)</text>
        <dbReference type="Rhea" id="RHEA:42924"/>
        <dbReference type="Rhea" id="RHEA-COMP:10285"/>
        <dbReference type="Rhea" id="RHEA-COMP:10286"/>
        <dbReference type="ChEBI" id="CHEBI:15378"/>
        <dbReference type="ChEBI" id="CHEBI:57856"/>
        <dbReference type="ChEBI" id="CHEBI:59789"/>
        <dbReference type="ChEBI" id="CHEBI:74495"/>
        <dbReference type="ChEBI" id="CHEBI:82748"/>
        <dbReference type="EC" id="2.1.1.198"/>
    </reaction>
</comment>
<protein>
    <recommendedName>
        <fullName evidence="6">Ribosomal RNA small subunit methyltransferase I</fullName>
        <ecNumber evidence="6">2.1.1.198</ecNumber>
    </recommendedName>
    <alternativeName>
        <fullName evidence="6">16S rRNA 2'-O-ribose C1402 methyltransferase</fullName>
    </alternativeName>
    <alternativeName>
        <fullName evidence="6">rRNA (cytidine-2'-O-)-methyltransferase RsmI</fullName>
    </alternativeName>
</protein>
<dbReference type="InterPro" id="IPR014777">
    <property type="entry name" value="4pyrrole_Mease_sub1"/>
</dbReference>
<evidence type="ECO:0000256" key="6">
    <source>
        <dbReference type="HAMAP-Rule" id="MF_01877"/>
    </source>
</evidence>
<dbReference type="FunFam" id="3.40.1010.10:FF:000007">
    <property type="entry name" value="Ribosomal RNA small subunit methyltransferase I"/>
    <property type="match status" value="1"/>
</dbReference>
<dbReference type="InterPro" id="IPR035996">
    <property type="entry name" value="4pyrrol_Methylase_sf"/>
</dbReference>
<dbReference type="NCBIfam" id="TIGR00096">
    <property type="entry name" value="16S rRNA (cytidine(1402)-2'-O)-methyltransferase"/>
    <property type="match status" value="1"/>
</dbReference>
<dbReference type="EC" id="2.1.1.198" evidence="6"/>
<evidence type="ECO:0000256" key="3">
    <source>
        <dbReference type="ARBA" id="ARBA00022603"/>
    </source>
</evidence>
<dbReference type="SUPFAM" id="SSF53790">
    <property type="entry name" value="Tetrapyrrole methylase"/>
    <property type="match status" value="1"/>
</dbReference>
<comment type="function">
    <text evidence="6">Catalyzes the 2'-O-methylation of the ribose of cytidine 1402 (C1402) in 16S rRNA.</text>
</comment>
<gene>
    <name evidence="6 8" type="primary">rsmI</name>
    <name evidence="8" type="ORF">H9741_08590</name>
</gene>
<evidence type="ECO:0000256" key="5">
    <source>
        <dbReference type="ARBA" id="ARBA00022691"/>
    </source>
</evidence>
<evidence type="ECO:0000256" key="4">
    <source>
        <dbReference type="ARBA" id="ARBA00022679"/>
    </source>
</evidence>
<dbReference type="Gene3D" id="3.40.1010.10">
    <property type="entry name" value="Cobalt-precorrin-4 Transmethylase, Domain 1"/>
    <property type="match status" value="1"/>
</dbReference>
<evidence type="ECO:0000256" key="2">
    <source>
        <dbReference type="ARBA" id="ARBA00022552"/>
    </source>
</evidence>
<reference evidence="8" key="1">
    <citation type="journal article" date="2021" name="PeerJ">
        <title>Extensive microbial diversity within the chicken gut microbiome revealed by metagenomics and culture.</title>
        <authorList>
            <person name="Gilroy R."/>
            <person name="Ravi A."/>
            <person name="Getino M."/>
            <person name="Pursley I."/>
            <person name="Horton D.L."/>
            <person name="Alikhan N.F."/>
            <person name="Baker D."/>
            <person name="Gharbi K."/>
            <person name="Hall N."/>
            <person name="Watson M."/>
            <person name="Adriaenssens E.M."/>
            <person name="Foster-Nyarko E."/>
            <person name="Jarju S."/>
            <person name="Secka A."/>
            <person name="Antonio M."/>
            <person name="Oren A."/>
            <person name="Chaudhuri R.R."/>
            <person name="La Ragione R."/>
            <person name="Hildebrand F."/>
            <person name="Pallen M.J."/>
        </authorList>
    </citation>
    <scope>NUCLEOTIDE SEQUENCE</scope>
    <source>
        <strain evidence="8">811</strain>
    </source>
</reference>
<evidence type="ECO:0000313" key="8">
    <source>
        <dbReference type="EMBL" id="HIX08513.1"/>
    </source>
</evidence>
<organism evidence="8 9">
    <name type="scientific">Candidatus Borkfalkia faecipullorum</name>
    <dbReference type="NCBI Taxonomy" id="2838510"/>
    <lineage>
        <taxon>Bacteria</taxon>
        <taxon>Bacillati</taxon>
        <taxon>Bacillota</taxon>
        <taxon>Clostridia</taxon>
        <taxon>Christensenellales</taxon>
        <taxon>Christensenellaceae</taxon>
        <taxon>Candidatus Borkfalkia</taxon>
    </lineage>
</organism>
<dbReference type="GO" id="GO:0005737">
    <property type="term" value="C:cytoplasm"/>
    <property type="evidence" value="ECO:0007669"/>
    <property type="project" value="UniProtKB-SubCell"/>
</dbReference>
<comment type="caution">
    <text evidence="8">The sequence shown here is derived from an EMBL/GenBank/DDBJ whole genome shotgun (WGS) entry which is preliminary data.</text>
</comment>
<comment type="subcellular location">
    <subcellularLocation>
        <location evidence="6">Cytoplasm</location>
    </subcellularLocation>
</comment>
<dbReference type="Pfam" id="PF00590">
    <property type="entry name" value="TP_methylase"/>
    <property type="match status" value="1"/>
</dbReference>
<dbReference type="InterPro" id="IPR000878">
    <property type="entry name" value="4pyrrol_Mease"/>
</dbReference>
<keyword evidence="1 6" id="KW-0963">Cytoplasm</keyword>
<dbReference type="InterPro" id="IPR008189">
    <property type="entry name" value="rRNA_ssu_MeTfrase_I"/>
</dbReference>
<dbReference type="Gene3D" id="3.30.950.10">
    <property type="entry name" value="Methyltransferase, Cobalt-precorrin-4 Transmethylase, Domain 2"/>
    <property type="match status" value="1"/>
</dbReference>
<keyword evidence="3 6" id="KW-0489">Methyltransferase</keyword>
<dbReference type="PANTHER" id="PTHR46111:SF1">
    <property type="entry name" value="RIBOSOMAL RNA SMALL SUBUNIT METHYLTRANSFERASE I"/>
    <property type="match status" value="1"/>
</dbReference>
<evidence type="ECO:0000259" key="7">
    <source>
        <dbReference type="Pfam" id="PF00590"/>
    </source>
</evidence>
<evidence type="ECO:0000313" key="9">
    <source>
        <dbReference type="Proteomes" id="UP000824204"/>
    </source>
</evidence>
<dbReference type="InterPro" id="IPR014776">
    <property type="entry name" value="4pyrrole_Mease_sub2"/>
</dbReference>
<dbReference type="AlphaFoldDB" id="A0A9D2AG31"/>
<accession>A0A9D2AG31</accession>
<dbReference type="EMBL" id="DXFX01000111">
    <property type="protein sequence ID" value="HIX08513.1"/>
    <property type="molecule type" value="Genomic_DNA"/>
</dbReference>
<keyword evidence="5 6" id="KW-0949">S-adenosyl-L-methionine</keyword>
<dbReference type="Proteomes" id="UP000824204">
    <property type="component" value="Unassembled WGS sequence"/>
</dbReference>
<dbReference type="PIRSF" id="PIRSF005917">
    <property type="entry name" value="MTase_YraL"/>
    <property type="match status" value="1"/>
</dbReference>
<dbReference type="GO" id="GO:0070677">
    <property type="term" value="F:rRNA (cytosine-2'-O-)-methyltransferase activity"/>
    <property type="evidence" value="ECO:0007669"/>
    <property type="project" value="UniProtKB-UniRule"/>
</dbReference>
<sequence>MVYFVATPIGNLGDISLRALDTLREADVIFCEDTRHSLKLLNYFEIKKPLVACHKFNEFSAAEKLLALVKEGKNVAVVTDAGTPVISDPGNLLVQALRDAGAEYTLIPGACAFVAALVLSGFPADKFAFLGFLRGKNSEKKDFLRRYAEFDGTLIFYSAPQDVDADIKLLAEAFGDRDACAVREITKIHESVEPFRLLQGLSGEKRGEYVLLVQGAEPRENPLNLLSEEEHIDFYVRQGMSVKEALKAAAKDRGVSKSDLYKFTIKEKK</sequence>
<dbReference type="CDD" id="cd11648">
    <property type="entry name" value="RsmI"/>
    <property type="match status" value="1"/>
</dbReference>
<dbReference type="HAMAP" id="MF_01877">
    <property type="entry name" value="16SrRNA_methyltr_I"/>
    <property type="match status" value="1"/>
</dbReference>
<proteinExistence type="inferred from homology"/>
<dbReference type="PANTHER" id="PTHR46111">
    <property type="entry name" value="RIBOSOMAL RNA SMALL SUBUNIT METHYLTRANSFERASE I"/>
    <property type="match status" value="1"/>
</dbReference>
<evidence type="ECO:0000256" key="1">
    <source>
        <dbReference type="ARBA" id="ARBA00022490"/>
    </source>
</evidence>
<reference evidence="8" key="2">
    <citation type="submission" date="2021-04" db="EMBL/GenBank/DDBJ databases">
        <authorList>
            <person name="Gilroy R."/>
        </authorList>
    </citation>
    <scope>NUCLEOTIDE SEQUENCE</scope>
    <source>
        <strain evidence="8">811</strain>
    </source>
</reference>